<feature type="compositionally biased region" description="Acidic residues" evidence="7">
    <location>
        <begin position="1120"/>
        <end position="1144"/>
    </location>
</feature>
<keyword evidence="6" id="KW-0175">Coiled coil</keyword>
<name>A0ABR2YZ04_9CHLO</name>
<dbReference type="Gene3D" id="3.30.40.10">
    <property type="entry name" value="Zinc/RING finger domain, C3HC4 (zinc finger)"/>
    <property type="match status" value="1"/>
</dbReference>
<dbReference type="SMART" id="SM00249">
    <property type="entry name" value="PHD"/>
    <property type="match status" value="1"/>
</dbReference>
<evidence type="ECO:0000256" key="5">
    <source>
        <dbReference type="PROSITE-ProRule" id="PRU00146"/>
    </source>
</evidence>
<dbReference type="Pfam" id="PF00628">
    <property type="entry name" value="PHD"/>
    <property type="match status" value="1"/>
</dbReference>
<dbReference type="InterPro" id="IPR057332">
    <property type="entry name" value="SBNO_a/b_dom"/>
</dbReference>
<feature type="region of interest" description="Disordered" evidence="7">
    <location>
        <begin position="861"/>
        <end position="1053"/>
    </location>
</feature>
<dbReference type="Pfam" id="PF13871">
    <property type="entry name" value="Helicase_C_4"/>
    <property type="match status" value="1"/>
</dbReference>
<dbReference type="InterPro" id="IPR039187">
    <property type="entry name" value="SNO_AAA"/>
</dbReference>
<dbReference type="Proteomes" id="UP001491310">
    <property type="component" value="Unassembled WGS sequence"/>
</dbReference>
<dbReference type="Pfam" id="PF25373">
    <property type="entry name" value="SBNO"/>
    <property type="match status" value="1"/>
</dbReference>
<feature type="compositionally biased region" description="Polar residues" evidence="7">
    <location>
        <begin position="978"/>
        <end position="987"/>
    </location>
</feature>
<evidence type="ECO:0000256" key="1">
    <source>
        <dbReference type="ARBA" id="ARBA00006992"/>
    </source>
</evidence>
<feature type="region of interest" description="Disordered" evidence="7">
    <location>
        <begin position="1072"/>
        <end position="1144"/>
    </location>
</feature>
<evidence type="ECO:0000256" key="6">
    <source>
        <dbReference type="SAM" id="Coils"/>
    </source>
</evidence>
<dbReference type="SUPFAM" id="SSF52540">
    <property type="entry name" value="P-loop containing nucleoside triphosphate hydrolases"/>
    <property type="match status" value="2"/>
</dbReference>
<dbReference type="PROSITE" id="PS50016">
    <property type="entry name" value="ZF_PHD_2"/>
    <property type="match status" value="1"/>
</dbReference>
<dbReference type="InterPro" id="IPR001965">
    <property type="entry name" value="Znf_PHD"/>
</dbReference>
<accession>A0ABR2YZ04</accession>
<keyword evidence="10" id="KW-1185">Reference proteome</keyword>
<dbReference type="SUPFAM" id="SSF57903">
    <property type="entry name" value="FYVE/PHD zinc finger"/>
    <property type="match status" value="1"/>
</dbReference>
<feature type="domain" description="PHD-type" evidence="8">
    <location>
        <begin position="814"/>
        <end position="864"/>
    </location>
</feature>
<dbReference type="PROSITE" id="PS01359">
    <property type="entry name" value="ZF_PHD_1"/>
    <property type="match status" value="1"/>
</dbReference>
<protein>
    <recommendedName>
        <fullName evidence="8">PHD-type domain-containing protein</fullName>
    </recommendedName>
</protein>
<feature type="compositionally biased region" description="Acidic residues" evidence="7">
    <location>
        <begin position="729"/>
        <end position="741"/>
    </location>
</feature>
<keyword evidence="3 5" id="KW-0863">Zinc-finger</keyword>
<dbReference type="CDD" id="cd15519">
    <property type="entry name" value="PHD1_Lid2p_like"/>
    <property type="match status" value="1"/>
</dbReference>
<gene>
    <name evidence="9" type="ORF">WJX75_001104</name>
</gene>
<feature type="compositionally biased region" description="Low complexity" evidence="7">
    <location>
        <begin position="988"/>
        <end position="1022"/>
    </location>
</feature>
<dbReference type="InterPro" id="IPR011011">
    <property type="entry name" value="Znf_FYVE_PHD"/>
</dbReference>
<keyword evidence="4" id="KW-0862">Zinc</keyword>
<dbReference type="InterPro" id="IPR013083">
    <property type="entry name" value="Znf_RING/FYVE/PHD"/>
</dbReference>
<evidence type="ECO:0000313" key="10">
    <source>
        <dbReference type="Proteomes" id="UP001491310"/>
    </source>
</evidence>
<keyword evidence="2" id="KW-0479">Metal-binding</keyword>
<comment type="caution">
    <text evidence="9">The sequence shown here is derived from an EMBL/GenBank/DDBJ whole genome shotgun (WGS) entry which is preliminary data.</text>
</comment>
<dbReference type="InterPro" id="IPR026937">
    <property type="entry name" value="SBNO_Helicase_C_dom"/>
</dbReference>
<dbReference type="InterPro" id="IPR027417">
    <property type="entry name" value="P-loop_NTPase"/>
</dbReference>
<feature type="compositionally biased region" description="Low complexity" evidence="7">
    <location>
        <begin position="862"/>
        <end position="883"/>
    </location>
</feature>
<dbReference type="PANTHER" id="PTHR12706">
    <property type="entry name" value="STRAWBERRY NOTCH-RELATED"/>
    <property type="match status" value="1"/>
</dbReference>
<feature type="region of interest" description="Disordered" evidence="7">
    <location>
        <begin position="697"/>
        <end position="810"/>
    </location>
</feature>
<evidence type="ECO:0000256" key="2">
    <source>
        <dbReference type="ARBA" id="ARBA00022723"/>
    </source>
</evidence>
<reference evidence="9 10" key="1">
    <citation type="journal article" date="2024" name="Nat. Commun.">
        <title>Phylogenomics reveals the evolutionary origins of lichenization in chlorophyte algae.</title>
        <authorList>
            <person name="Puginier C."/>
            <person name="Libourel C."/>
            <person name="Otte J."/>
            <person name="Skaloud P."/>
            <person name="Haon M."/>
            <person name="Grisel S."/>
            <person name="Petersen M."/>
            <person name="Berrin J.G."/>
            <person name="Delaux P.M."/>
            <person name="Dal Grande F."/>
            <person name="Keller J."/>
        </authorList>
    </citation>
    <scope>NUCLEOTIDE SEQUENCE [LARGE SCALE GENOMIC DNA]</scope>
    <source>
        <strain evidence="9 10">SAG 216-7</strain>
    </source>
</reference>
<feature type="compositionally biased region" description="Acidic residues" evidence="7">
    <location>
        <begin position="775"/>
        <end position="794"/>
    </location>
</feature>
<dbReference type="Gene3D" id="3.40.50.300">
    <property type="entry name" value="P-loop containing nucleotide triphosphate hydrolases"/>
    <property type="match status" value="1"/>
</dbReference>
<dbReference type="EMBL" id="JALJOT010000002">
    <property type="protein sequence ID" value="KAK9917122.1"/>
    <property type="molecule type" value="Genomic_DNA"/>
</dbReference>
<evidence type="ECO:0000313" key="9">
    <source>
        <dbReference type="EMBL" id="KAK9917122.1"/>
    </source>
</evidence>
<proteinExistence type="inferred from homology"/>
<dbReference type="InterPro" id="IPR026741">
    <property type="entry name" value="SNO"/>
</dbReference>
<evidence type="ECO:0000256" key="3">
    <source>
        <dbReference type="ARBA" id="ARBA00022771"/>
    </source>
</evidence>
<feature type="coiled-coil region" evidence="6">
    <location>
        <begin position="29"/>
        <end position="72"/>
    </location>
</feature>
<comment type="similarity">
    <text evidence="1">Belongs to the SBNO family.</text>
</comment>
<sequence length="1743" mass="190509">MSSLVGAAASGAGLAAGLMNLAGAPAEYRQAMQAAQMQAQAQAQRLQQAEARKKKEQELKELREHVHDEVVNAAAGYDHDDDSAEVYATYRPAKLKEGHAHPDIIVESALLACVSPPDITYKHHLQDIVEEGLISDAQLEAVVYANMRFQTTLSGPKQERAGFFLGDGAGVGKGRTIAATMKEHFVAGQGSRALWVSVSKDLCYDAQRDLDDVKCDVRVFPQGNTPLPKGPLAKHCSEGVLFVTYSLLVSNTKQMTEPKLPGSGEATAQEQEWRIPKGTRLQQIVDWLDGGEGDPLIVFDECHKAKNLIAIKGEPTQTGKAVLALQKVLPRAKVLYSSATGASEPHNLAYMVRLGTFGFQDMLDMIKRLADSGLGALELFSMGLKATGTYISRSLSYAGAEFSIVRVDVDPVFKVMYDRACKFWHFLYSIFQEYRLMSGRQWMMFYATEMRFFRQMLMAAKVHKTAQVAQEAIRDGMAVVIGLQSTGEANTSATREECGDVLDDFVSAPKVIMQQFLEKNFPTWTEGCSKEQLQLLLYQVHEMVEQVKEYKPAAQEAVENMKMAAKAAAAPSRAQPSPQQRAARAGPSAQPSRNAALDKDSDDDDVVIAAELDLDDVLARRRAAAIANGDLVDLAADVDEGAVAAAAAALVAEAEAAEREKQERLKEAKLQRFRDRIDDAKEEVAEAKEALEKVRQKLAAAADNKPAALAEPPASGRKPLRKRPAADSSLEDSDQAEDIEDSPAKAQPGSAKRRKSQVILDDDDEDEQTLHTEEPSDGGEDDEAVDGAAAEEEDSFKTAESSKSTEEELAELDKVACEECGKNDRGEEMLLCDGCDHGFHTDCLDPPMVDIPEGDWFCPSCATSKKPAAADGAAEAGPSSRQQQEMEESEEEVELGQPQSRRSRRRTLVALDTSSDEEEVADAAVTVCAPAVHIKAEPGSDKAKPAKRGGARSSNKARVALTVRRNAPRGGRPPTVTLVESDSNGEQSGSNGSRSGSRTRAGRGPAPAARTSRLGRAAAALLTDDDSDFEDGPVLRNRRGAQRCPAGGGLKLGKLAAKRRLELAEQELAEATAALSRAQDDPAERRRKGVASPQGAASHTRAGRAGQKSSGSAMVIDSDSAPEDSDFSADEDSSDDGDDSDDSDVVLCAEYRPHVQARELGDKWEEEAKESKAAQGQGSKELKLILATLLRLWDAFELPANPLDQLTELLGGTDKVAEMTGRKGLLVRADDGKVEYQARRAEEAQKNVNMAEKNSFMQGEKLIAIISEAASTGISLQADKRVANQRRRCHLTLELPWSADKAIQQFGRSHRSNQASAPVYRIIVTQCGGEYRFAASAAKRLQSLGALLRGDRRALGAGQDLKSFDVDNRYGLEALKRIMDDCTGQTGPIAGVEVPQLLPQMRLDPTAEQTEEEFFSYMRSAIKPVGMLQRVAARHARHGVVPSPSMVKSVPTFLNRVLAMGMDDQELIFRYFSNTMDALIAAAKSTGKYEHGPITLQASGVEIARRQIVHREAGTGATTYHTVLNVNRGLSWEDAVAYRDAQLAEAVEAGEEVDRNVGFYADHYVKDHGKTGHKFVILGTRARRDLLVKRYRVQRPNTTHQPLWTAHQLTEDNYRRVPDKEAEKHWRFWYNYSEKHCTHGTTCARRKRNEDCTYGMRIQKTELITGAVLPIWKVLFDVISSSHHGRGRISDRNKPRIVRTQLTSTGEPIVGLSIHREDAERLCHVLEDMFGPQEVVEDAATVL</sequence>
<dbReference type="PANTHER" id="PTHR12706:SF30">
    <property type="entry name" value="PROTEIN STRAWBERRY NOTCH-RELATED"/>
    <property type="match status" value="1"/>
</dbReference>
<feature type="compositionally biased region" description="Low complexity" evidence="7">
    <location>
        <begin position="565"/>
        <end position="585"/>
    </location>
</feature>
<evidence type="ECO:0000256" key="7">
    <source>
        <dbReference type="SAM" id="MobiDB-lite"/>
    </source>
</evidence>
<dbReference type="Pfam" id="PF13872">
    <property type="entry name" value="AAA_34"/>
    <property type="match status" value="1"/>
</dbReference>
<organism evidence="9 10">
    <name type="scientific">Coccomyxa subellipsoidea</name>
    <dbReference type="NCBI Taxonomy" id="248742"/>
    <lineage>
        <taxon>Eukaryota</taxon>
        <taxon>Viridiplantae</taxon>
        <taxon>Chlorophyta</taxon>
        <taxon>core chlorophytes</taxon>
        <taxon>Trebouxiophyceae</taxon>
        <taxon>Trebouxiophyceae incertae sedis</taxon>
        <taxon>Coccomyxaceae</taxon>
        <taxon>Coccomyxa</taxon>
    </lineage>
</organism>
<feature type="region of interest" description="Disordered" evidence="7">
    <location>
        <begin position="565"/>
        <end position="601"/>
    </location>
</feature>
<dbReference type="InterPro" id="IPR019786">
    <property type="entry name" value="Zinc_finger_PHD-type_CS"/>
</dbReference>
<feature type="compositionally biased region" description="Basic and acidic residues" evidence="7">
    <location>
        <begin position="934"/>
        <end position="944"/>
    </location>
</feature>
<evidence type="ECO:0000259" key="8">
    <source>
        <dbReference type="PROSITE" id="PS50016"/>
    </source>
</evidence>
<feature type="compositionally biased region" description="Low complexity" evidence="7">
    <location>
        <begin position="699"/>
        <end position="710"/>
    </location>
</feature>
<dbReference type="InterPro" id="IPR019787">
    <property type="entry name" value="Znf_PHD-finger"/>
</dbReference>
<feature type="compositionally biased region" description="Acidic residues" evidence="7">
    <location>
        <begin position="885"/>
        <end position="894"/>
    </location>
</feature>
<evidence type="ECO:0000256" key="4">
    <source>
        <dbReference type="ARBA" id="ARBA00022833"/>
    </source>
</evidence>